<protein>
    <submittedName>
        <fullName evidence="1">Uncharacterized protein</fullName>
    </submittedName>
</protein>
<evidence type="ECO:0000313" key="1">
    <source>
        <dbReference type="EMBL" id="KAH0776127.1"/>
    </source>
</evidence>
<accession>A0ABQ7W614</accession>
<dbReference type="InterPro" id="IPR032675">
    <property type="entry name" value="LRR_dom_sf"/>
</dbReference>
<proteinExistence type="predicted"/>
<comment type="caution">
    <text evidence="1">The sequence shown here is derived from an EMBL/GenBank/DDBJ whole genome shotgun (WGS) entry which is preliminary data.</text>
</comment>
<dbReference type="EMBL" id="JAIVGD010000003">
    <property type="protein sequence ID" value="KAH0776127.1"/>
    <property type="molecule type" value="Genomic_DNA"/>
</dbReference>
<gene>
    <name evidence="1" type="ORF">KY290_007538</name>
</gene>
<dbReference type="Proteomes" id="UP000826656">
    <property type="component" value="Unassembled WGS sequence"/>
</dbReference>
<dbReference type="Gene3D" id="3.80.10.10">
    <property type="entry name" value="Ribonuclease Inhibitor"/>
    <property type="match status" value="1"/>
</dbReference>
<dbReference type="SUPFAM" id="SSF52058">
    <property type="entry name" value="L domain-like"/>
    <property type="match status" value="1"/>
</dbReference>
<reference evidence="1 2" key="1">
    <citation type="journal article" date="2021" name="bioRxiv">
        <title>Chromosome-scale and haplotype-resolved genome assembly of a tetraploid potato cultivar.</title>
        <authorList>
            <person name="Sun H."/>
            <person name="Jiao W.-B."/>
            <person name="Krause K."/>
            <person name="Campoy J.A."/>
            <person name="Goel M."/>
            <person name="Folz-Donahue K."/>
            <person name="Kukat C."/>
            <person name="Huettel B."/>
            <person name="Schneeberger K."/>
        </authorList>
    </citation>
    <scope>NUCLEOTIDE SEQUENCE [LARGE SCALE GENOMIC DNA]</scope>
    <source>
        <strain evidence="1">SolTubOtavaFocal</strain>
        <tissue evidence="1">Leaves</tissue>
    </source>
</reference>
<organism evidence="1 2">
    <name type="scientific">Solanum tuberosum</name>
    <name type="common">Potato</name>
    <dbReference type="NCBI Taxonomy" id="4113"/>
    <lineage>
        <taxon>Eukaryota</taxon>
        <taxon>Viridiplantae</taxon>
        <taxon>Streptophyta</taxon>
        <taxon>Embryophyta</taxon>
        <taxon>Tracheophyta</taxon>
        <taxon>Spermatophyta</taxon>
        <taxon>Magnoliopsida</taxon>
        <taxon>eudicotyledons</taxon>
        <taxon>Gunneridae</taxon>
        <taxon>Pentapetalae</taxon>
        <taxon>asterids</taxon>
        <taxon>lamiids</taxon>
        <taxon>Solanales</taxon>
        <taxon>Solanaceae</taxon>
        <taxon>Solanoideae</taxon>
        <taxon>Solaneae</taxon>
        <taxon>Solanum</taxon>
    </lineage>
</organism>
<name>A0ABQ7W614_SOLTU</name>
<sequence length="156" mass="17831">MDSLEMSMEYQLFVHSSEDQIDLWQNVCSLLFSVIDSDNLLWPRSISFIFDSFKLVKVLDLESFNIGGTFPSEIQFLIHLKYFAAKTSGNTTPSCIAKLWNLETFVVRGLGGEMILHSSTLKMIKLRHLLVKNYRASFSLHENMGESLTDSQLDNL</sequence>
<keyword evidence="2" id="KW-1185">Reference proteome</keyword>
<evidence type="ECO:0000313" key="2">
    <source>
        <dbReference type="Proteomes" id="UP000826656"/>
    </source>
</evidence>